<dbReference type="GO" id="GO:0000166">
    <property type="term" value="F:nucleotide binding"/>
    <property type="evidence" value="ECO:0007669"/>
    <property type="project" value="InterPro"/>
</dbReference>
<dbReference type="InterPro" id="IPR044876">
    <property type="entry name" value="HRDC_dom_sf"/>
</dbReference>
<feature type="compositionally biased region" description="Basic and acidic residues" evidence="1">
    <location>
        <begin position="1"/>
        <end position="10"/>
    </location>
</feature>
<dbReference type="SUPFAM" id="SSF47819">
    <property type="entry name" value="HRDC-like"/>
    <property type="match status" value="1"/>
</dbReference>
<dbReference type="KEGG" id="hsr:HSBAA_41520"/>
<dbReference type="Pfam" id="PF21293">
    <property type="entry name" value="RNAseD_HRDC_C"/>
    <property type="match status" value="1"/>
</dbReference>
<gene>
    <name evidence="3" type="ORF">HSBAA_41520</name>
</gene>
<name>A0A455U9H9_9GAMM</name>
<evidence type="ECO:0000313" key="3">
    <source>
        <dbReference type="EMBL" id="BBI62846.1"/>
    </source>
</evidence>
<dbReference type="Proteomes" id="UP000320231">
    <property type="component" value="Chromosome"/>
</dbReference>
<evidence type="ECO:0000313" key="4">
    <source>
        <dbReference type="Proteomes" id="UP000320231"/>
    </source>
</evidence>
<evidence type="ECO:0000256" key="1">
    <source>
        <dbReference type="SAM" id="MobiDB-lite"/>
    </source>
</evidence>
<feature type="domain" description="Ribonuclease D C-terminal HRDC" evidence="2">
    <location>
        <begin position="23"/>
        <end position="84"/>
    </location>
</feature>
<reference evidence="3 4" key="1">
    <citation type="journal article" date="2019" name="Microbiol. Resour. Announc.">
        <title>Complete Genome Sequence of Halomonas sulfidaeris Strain Esulfide1 Isolated from a Metal Sulfide Rock at a Depth of 2,200 Meters, Obtained Using Nanopore Sequencing.</title>
        <authorList>
            <person name="Saito M."/>
            <person name="Nishigata A."/>
            <person name="Galipon J."/>
            <person name="Arakawa K."/>
        </authorList>
    </citation>
    <scope>NUCLEOTIDE SEQUENCE [LARGE SCALE GENOMIC DNA]</scope>
    <source>
        <strain evidence="3 4">ATCC BAA-803</strain>
    </source>
</reference>
<evidence type="ECO:0000259" key="2">
    <source>
        <dbReference type="Pfam" id="PF21293"/>
    </source>
</evidence>
<accession>A0A455U9H9</accession>
<dbReference type="InterPro" id="IPR010997">
    <property type="entry name" value="HRDC-like_sf"/>
</dbReference>
<dbReference type="EMBL" id="AP019514">
    <property type="protein sequence ID" value="BBI62846.1"/>
    <property type="molecule type" value="Genomic_DNA"/>
</dbReference>
<dbReference type="AlphaFoldDB" id="A0A455U9H9"/>
<feature type="region of interest" description="Disordered" evidence="1">
    <location>
        <begin position="1"/>
        <end position="22"/>
    </location>
</feature>
<dbReference type="Gene3D" id="1.10.150.80">
    <property type="entry name" value="HRDC domain"/>
    <property type="match status" value="1"/>
</dbReference>
<proteinExistence type="predicted"/>
<protein>
    <recommendedName>
        <fullName evidence="2">Ribonuclease D C-terminal HRDC domain-containing protein</fullName>
    </recommendedName>
</protein>
<dbReference type="InterPro" id="IPR048579">
    <property type="entry name" value="RNAseD_HRDC_C"/>
</dbReference>
<sequence>MVKQAQHCDEATLPSPWPDPMHPSFKSRFKALKKAVTAKASDLGVAPEMLMRRRDIETLVMQDLAGEPFSWPTGWRGECLNDALAQALEERSL</sequence>
<organism evidence="3 4">
    <name type="scientific">Vreelandella sulfidaeris</name>
    <dbReference type="NCBI Taxonomy" id="115553"/>
    <lineage>
        <taxon>Bacteria</taxon>
        <taxon>Pseudomonadati</taxon>
        <taxon>Pseudomonadota</taxon>
        <taxon>Gammaproteobacteria</taxon>
        <taxon>Oceanospirillales</taxon>
        <taxon>Halomonadaceae</taxon>
        <taxon>Vreelandella</taxon>
    </lineage>
</organism>